<evidence type="ECO:0000313" key="2">
    <source>
        <dbReference type="EMBL" id="KAF7715825.1"/>
    </source>
</evidence>
<dbReference type="EMBL" id="WIWV01000051">
    <property type="protein sequence ID" value="KAF7715825.1"/>
    <property type="molecule type" value="Genomic_DNA"/>
</dbReference>
<keyword evidence="3" id="KW-1185">Reference proteome</keyword>
<reference evidence="2" key="1">
    <citation type="journal article" date="2020" name="Front. Microbiol.">
        <title>Gene regulatory networks of Penicillium echinulatum 2HH and Penicillium oxalicum 114-2 inferred by a computational biology approach.</title>
        <authorList>
            <person name="Lenz A.R."/>
            <person name="Galan-Vasquez E."/>
            <person name="Balbinot E."/>
            <person name="De Abreu F.P."/>
            <person name="De Oliveira N.S."/>
            <person name="Da Rosa L.O."/>
            <person name="De Avila E Silva S."/>
            <person name="Camassola M."/>
            <person name="Dillon A.J.P."/>
            <person name="Perez-Rueda E."/>
        </authorList>
    </citation>
    <scope>NUCLEOTIDE SEQUENCE</scope>
    <source>
        <strain evidence="2">S1M29</strain>
    </source>
</reference>
<evidence type="ECO:0000313" key="3">
    <source>
        <dbReference type="Proteomes" id="UP000631181"/>
    </source>
</evidence>
<protein>
    <submittedName>
        <fullName evidence="2">Uncharacterized protein</fullName>
    </submittedName>
</protein>
<dbReference type="AlphaFoldDB" id="A0A8J8W213"/>
<gene>
    <name evidence="2" type="ORF">PECM_006486</name>
</gene>
<comment type="caution">
    <text evidence="2">The sequence shown here is derived from an EMBL/GenBank/DDBJ whole genome shotgun (WGS) entry which is preliminary data.</text>
</comment>
<keyword evidence="1" id="KW-0732">Signal</keyword>
<feature type="chain" id="PRO_5035254219" evidence="1">
    <location>
        <begin position="17"/>
        <end position="344"/>
    </location>
</feature>
<feature type="signal peptide" evidence="1">
    <location>
        <begin position="1"/>
        <end position="16"/>
    </location>
</feature>
<sequence length="344" mass="37372">MLRSLILPALVGFAQAYRLFEYVGERCTGEEVGVLRLAGPSACTKLAEGIASSVLVKIDNIHDDLYEVNVYDHEDCTGSIVGTIANFNGCLDLEIFHNAPGKAVQVIPVSRKRDPSISVNKGFVTDFQYNLAEETAETMKVPIMHGGFQTVSKTNHSEDGSYLDDAFGVFLPLSEEDLNAVQELWSSPLELTPWESVNGTSPHFLSTRQFEWGYCTWHTICLGAIDLGGRISNSQVAQSLAKFAGHQRFKTFWKTVDVIVGHTSNGITIISALTTAGTQNTQCDSDKSTGGLLKDLVNGVSKEGLTNAVWIVEDDEGNQFEVGIQLRPMGGKNPNSCGECALCQ</sequence>
<dbReference type="Proteomes" id="UP000631181">
    <property type="component" value="Unassembled WGS sequence"/>
</dbReference>
<dbReference type="OrthoDB" id="4447703at2759"/>
<proteinExistence type="predicted"/>
<evidence type="ECO:0000256" key="1">
    <source>
        <dbReference type="SAM" id="SignalP"/>
    </source>
</evidence>
<organism evidence="2 3">
    <name type="scientific">Penicillium ucsense</name>
    <dbReference type="NCBI Taxonomy" id="2839758"/>
    <lineage>
        <taxon>Eukaryota</taxon>
        <taxon>Fungi</taxon>
        <taxon>Dikarya</taxon>
        <taxon>Ascomycota</taxon>
        <taxon>Pezizomycotina</taxon>
        <taxon>Eurotiomycetes</taxon>
        <taxon>Eurotiomycetidae</taxon>
        <taxon>Eurotiales</taxon>
        <taxon>Aspergillaceae</taxon>
        <taxon>Penicillium</taxon>
    </lineage>
</organism>
<name>A0A8J8W213_9EURO</name>
<accession>A0A8J8W213</accession>